<proteinExistence type="predicted"/>
<evidence type="ECO:0000259" key="1">
    <source>
        <dbReference type="Pfam" id="PF06889"/>
    </source>
</evidence>
<evidence type="ECO:0000313" key="2">
    <source>
        <dbReference type="EMBL" id="MCB8887643.1"/>
    </source>
</evidence>
<dbReference type="Pfam" id="PF06889">
    <property type="entry name" value="DUF1266"/>
    <property type="match status" value="2"/>
</dbReference>
<dbReference type="InterPro" id="IPR009677">
    <property type="entry name" value="DUF1266"/>
</dbReference>
<accession>A0ABS8DMV5</accession>
<dbReference type="RefSeq" id="WP_227388244.1">
    <property type="nucleotide sequence ID" value="NZ_JBHSCJ010000003.1"/>
</dbReference>
<feature type="domain" description="DUF1266" evidence="1">
    <location>
        <begin position="196"/>
        <end position="352"/>
    </location>
</feature>
<evidence type="ECO:0000313" key="3">
    <source>
        <dbReference type="Proteomes" id="UP001319882"/>
    </source>
</evidence>
<sequence>MADALTAWWAQQLLLCDWPFTPHPLAMEGAKAEQRLQALGIAHRGELVEAYVQGLGAAQGQAQHLLGALEWSALGGAAGWITPQQARTWAEHVMHRIAAEHRDLRGWLQALRQSLGEHIDGDEHFMEACQALTRLESDPEGVDWARFEEALAKAPAPAPLWSESAAARPWRLGALFHPMMFHPCEPGDWPAARQWLSRTWQVEDREQLVGVILWLSAQGDRQRWDIEARELLGMDTAQRLEWQRGGGDDFAYASVLNQFVSQQEPLEWASWDWLRMVELAWAGVCAGLLDQGDADAVAAHAADLVTQRYGDWPALLTAYQRGQSLFDGVDRRAMTPDAHHVLLLEADCSPWQCPLGEILDAPTREASRTQIKAWRSTSHHWLLALACVREPDALLRQQDPAAFLGEKRRADAALYLQDALALHADEGAGALARYWLPAQAHHLNQLAADAMHGVMPPSSTVFGKLTRDEIRQRQSIKGVSRHAATVHMAEKFAFYLYMAFDSRLFERGALVAYADALKSCLCRFYTSPKRLLEAWFAWESCLPEPEHDSLINEIAWHLEDPGSLFYWLDWHPGSWSEPGERPSISHFTAMALVGPLNSAVWSEPQLESERERATILEWVESHYHLASAADLQDFLNFMFEAGDRQEYQINYAPYTLNPERLESEIAILESGECAEEELNHLLRLRRVRANEDGCNDLDMAAWDIAQLVDLAIAARQLGWLDREAFTATLDRAYRLADEHYAGWQEYAAGMYAGFSFFMGDTPEREEFLTSFRQALVAWVCGAPILAGPWASLDFPGTKPRHFAPLHIDTLPGDQRILH</sequence>
<reference evidence="2 3" key="1">
    <citation type="journal article" date="2021" name="Sci. Rep.">
        <title>Genome analysis of a halophilic bacterium Halomonas malpeensis YU-PRIM-29(T) reveals its exopolysaccharide and pigment producing capabilities.</title>
        <authorList>
            <person name="Athmika"/>
            <person name="Ghate S.D."/>
            <person name="Arun A.B."/>
            <person name="Rao S.S."/>
            <person name="Kumar S.T.A."/>
            <person name="Kandiyil M.K."/>
            <person name="Saptami K."/>
            <person name="Rekha P.D."/>
        </authorList>
    </citation>
    <scope>NUCLEOTIDE SEQUENCE [LARGE SCALE GENOMIC DNA]</scope>
    <source>
        <strain evidence="3">prim 29</strain>
    </source>
</reference>
<organism evidence="2 3">
    <name type="scientific">Vreelandella malpeensis</name>
    <dbReference type="NCBI Taxonomy" id="1172368"/>
    <lineage>
        <taxon>Bacteria</taxon>
        <taxon>Pseudomonadati</taxon>
        <taxon>Pseudomonadota</taxon>
        <taxon>Gammaproteobacteria</taxon>
        <taxon>Oceanospirillales</taxon>
        <taxon>Halomonadaceae</taxon>
        <taxon>Vreelandella</taxon>
    </lineage>
</organism>
<gene>
    <name evidence="2" type="ORF">GEV37_00665</name>
</gene>
<comment type="caution">
    <text evidence="2">The sequence shown here is derived from an EMBL/GenBank/DDBJ whole genome shotgun (WGS) entry which is preliminary data.</text>
</comment>
<protein>
    <submittedName>
        <fullName evidence="2">YbeU/YbeR family protein</fullName>
    </submittedName>
</protein>
<feature type="domain" description="DUF1266" evidence="1">
    <location>
        <begin position="626"/>
        <end position="767"/>
    </location>
</feature>
<name>A0ABS8DMV5_9GAMM</name>
<keyword evidence="3" id="KW-1185">Reference proteome</keyword>
<dbReference type="Proteomes" id="UP001319882">
    <property type="component" value="Unassembled WGS sequence"/>
</dbReference>
<dbReference type="EMBL" id="WHVL01000001">
    <property type="protein sequence ID" value="MCB8887643.1"/>
    <property type="molecule type" value="Genomic_DNA"/>
</dbReference>